<dbReference type="PANTHER" id="PTHR21328">
    <property type="entry name" value="POLY ADP-RIBOSE POLYMERASE FAMILY, MEMBER PARP"/>
    <property type="match status" value="1"/>
</dbReference>
<evidence type="ECO:0000256" key="5">
    <source>
        <dbReference type="RuleBase" id="RU362114"/>
    </source>
</evidence>
<keyword evidence="9" id="KW-1185">Reference proteome</keyword>
<evidence type="ECO:0000256" key="3">
    <source>
        <dbReference type="ARBA" id="ARBA00022695"/>
    </source>
</evidence>
<proteinExistence type="predicted"/>
<dbReference type="OrthoDB" id="109543at2759"/>
<feature type="region of interest" description="Disordered" evidence="6">
    <location>
        <begin position="876"/>
        <end position="906"/>
    </location>
</feature>
<evidence type="ECO:0000313" key="8">
    <source>
        <dbReference type="EMBL" id="KAF1833902.1"/>
    </source>
</evidence>
<name>A0A6A5KF97_9PLEO</name>
<protein>
    <recommendedName>
        <fullName evidence="5">Poly [ADP-ribose] polymerase</fullName>
        <shortName evidence="5">PARP</shortName>
        <ecNumber evidence="5">2.4.2.-</ecNumber>
    </recommendedName>
</protein>
<keyword evidence="3" id="KW-0548">Nucleotidyltransferase</keyword>
<gene>
    <name evidence="8" type="ORF">BDW02DRAFT_598630</name>
</gene>
<dbReference type="EMBL" id="ML975310">
    <property type="protein sequence ID" value="KAF1833902.1"/>
    <property type="molecule type" value="Genomic_DNA"/>
</dbReference>
<dbReference type="PROSITE" id="PS51059">
    <property type="entry name" value="PARP_CATALYTIC"/>
    <property type="match status" value="1"/>
</dbReference>
<accession>A0A6A5KF97</accession>
<dbReference type="GO" id="GO:0003950">
    <property type="term" value="F:NAD+ poly-ADP-ribosyltransferase activity"/>
    <property type="evidence" value="ECO:0007669"/>
    <property type="project" value="UniProtKB-UniRule"/>
</dbReference>
<keyword evidence="4 5" id="KW-0520">NAD</keyword>
<dbReference type="InterPro" id="IPR012317">
    <property type="entry name" value="Poly(ADP-ribose)pol_cat_dom"/>
</dbReference>
<evidence type="ECO:0000313" key="9">
    <source>
        <dbReference type="Proteomes" id="UP000800040"/>
    </source>
</evidence>
<reference evidence="8" key="1">
    <citation type="submission" date="2020-01" db="EMBL/GenBank/DDBJ databases">
        <authorList>
            <consortium name="DOE Joint Genome Institute"/>
            <person name="Haridas S."/>
            <person name="Albert R."/>
            <person name="Binder M."/>
            <person name="Bloem J."/>
            <person name="Labutti K."/>
            <person name="Salamov A."/>
            <person name="Andreopoulos B."/>
            <person name="Baker S.E."/>
            <person name="Barry K."/>
            <person name="Bills G."/>
            <person name="Bluhm B.H."/>
            <person name="Cannon C."/>
            <person name="Castanera R."/>
            <person name="Culley D.E."/>
            <person name="Daum C."/>
            <person name="Ezra D."/>
            <person name="Gonzalez J.B."/>
            <person name="Henrissat B."/>
            <person name="Kuo A."/>
            <person name="Liang C."/>
            <person name="Lipzen A."/>
            <person name="Lutzoni F."/>
            <person name="Magnuson J."/>
            <person name="Mondo S."/>
            <person name="Nolan M."/>
            <person name="Ohm R."/>
            <person name="Pangilinan J."/>
            <person name="Park H.-J."/>
            <person name="Ramirez L."/>
            <person name="Alfaro M."/>
            <person name="Sun H."/>
            <person name="Tritt A."/>
            <person name="Yoshinaga Y."/>
            <person name="Zwiers L.-H."/>
            <person name="Turgeon B.G."/>
            <person name="Goodwin S.B."/>
            <person name="Spatafora J.W."/>
            <person name="Crous P.W."/>
            <person name="Grigoriev I.V."/>
        </authorList>
    </citation>
    <scope>NUCLEOTIDE SEQUENCE</scope>
    <source>
        <strain evidence="8">P77</strain>
    </source>
</reference>
<evidence type="ECO:0000256" key="4">
    <source>
        <dbReference type="ARBA" id="ARBA00023027"/>
    </source>
</evidence>
<evidence type="ECO:0000256" key="6">
    <source>
        <dbReference type="SAM" id="MobiDB-lite"/>
    </source>
</evidence>
<organism evidence="8 9">
    <name type="scientific">Decorospora gaudefroyi</name>
    <dbReference type="NCBI Taxonomy" id="184978"/>
    <lineage>
        <taxon>Eukaryota</taxon>
        <taxon>Fungi</taxon>
        <taxon>Dikarya</taxon>
        <taxon>Ascomycota</taxon>
        <taxon>Pezizomycotina</taxon>
        <taxon>Dothideomycetes</taxon>
        <taxon>Pleosporomycetidae</taxon>
        <taxon>Pleosporales</taxon>
        <taxon>Pleosporineae</taxon>
        <taxon>Pleosporaceae</taxon>
        <taxon>Decorospora</taxon>
    </lineage>
</organism>
<dbReference type="GO" id="GO:0016779">
    <property type="term" value="F:nucleotidyltransferase activity"/>
    <property type="evidence" value="ECO:0007669"/>
    <property type="project" value="UniProtKB-KW"/>
</dbReference>
<dbReference type="InterPro" id="IPR051838">
    <property type="entry name" value="ARTD_PARP"/>
</dbReference>
<feature type="compositionally biased region" description="Basic and acidic residues" evidence="6">
    <location>
        <begin position="876"/>
        <end position="893"/>
    </location>
</feature>
<dbReference type="SUPFAM" id="SSF56399">
    <property type="entry name" value="ADP-ribosylation"/>
    <property type="match status" value="1"/>
</dbReference>
<evidence type="ECO:0000256" key="1">
    <source>
        <dbReference type="ARBA" id="ARBA00022676"/>
    </source>
</evidence>
<keyword evidence="1 5" id="KW-0328">Glycosyltransferase</keyword>
<dbReference type="Proteomes" id="UP000800040">
    <property type="component" value="Unassembled WGS sequence"/>
</dbReference>
<keyword evidence="2 5" id="KW-0808">Transferase</keyword>
<evidence type="ECO:0000259" key="7">
    <source>
        <dbReference type="PROSITE" id="PS51059"/>
    </source>
</evidence>
<feature type="domain" description="PARP catalytic" evidence="7">
    <location>
        <begin position="1229"/>
        <end position="1449"/>
    </location>
</feature>
<dbReference type="Gene3D" id="3.90.228.10">
    <property type="match status" value="1"/>
</dbReference>
<dbReference type="Pfam" id="PF00644">
    <property type="entry name" value="PARP"/>
    <property type="match status" value="1"/>
</dbReference>
<evidence type="ECO:0000256" key="2">
    <source>
        <dbReference type="ARBA" id="ARBA00022679"/>
    </source>
</evidence>
<dbReference type="EC" id="2.4.2.-" evidence="5"/>
<sequence>MDTVILAPTIDRTADKRLHVSRARRVFTLKGPTLFRKGRHGEEWHQQVETTAGVLHPSDSEFPWGLLRNHTDIYLKKKGKISRADTDKRLAMLLERHNAKDIAVASIAHAMAAKSLRQLLSVELNVTPGSYWGLDTWLQSLIAANDGNPASVTTLEAQWARMLLPYATHGAHAAGLYLKGVSRVLKKFPISSLYGLPDFAVLVRRAIADYAAQLEGFWLRCEWVAAQEVVFWMTELELSPASTLPLLRLEHLLDAQFATWKAWAHWRPDFERITRLENLSSTQLSAILDVAALEGPDVITSTEGTIRQALISQYREDKSWIQYRELFIEVNDCTTSSLSSTLDRLARGLDTVSISGPGHGSLFELFRDLTTTLPKLVTEQGLDLFEAVLEIPYTSEDLPCKDIRTIWIEREHLSKGHVLALQHLITILNRPQAESLRKVFLHEWLFRGIERCFEDCQNELRSRIGKGAWLSLLLGLQNFCKTLETSIFVFPRLRPHIKPRLRAWPELERMTAIVEIYEAAQAQRLKEYKSRDSVVWIDPDTSKTYISAPSKMGERHPLEFVIEDFCLHLLPGLGSIKEATQRKLEDILHIWEATQGPPPDNDRRTLAIILSRHTGAHDIIRCKCLVELASENVPESSISVKDLLSIVSQADTELQQAIVALTKVLATREGCTQCWKGILYRWIEHDDRHVTSHETTLTEYSLRTMNTAEWLSFMHSLEMLFSDFPQESPNQRTLPDILQPKLLNWVSEVSKFSETLTRLENALSDRDAVRSILTCTEKLWAKNLLSILSCLKSAQETSAELMMQKATGCLSGGKMNDWEVKDCLFTLLDATPEAIEACEAIWDAHHGFLDIPGLPIHEETSLRRVASREDVFYDNLSERETTTSHPELSERKPIQSPSPKPITKRRYGVPPEVAEVMIAGYIQDGNVAPEMKVNMDSVARLLNLEVYHDAIPEDVLALATAFWAGIEEEILEEVDRLEALKKALKMKDPQGTALLLEEYGIPQTSPLEEEIMGLPTDIIDVVELIDEDEIEISFSLNTLTELHRNAMGVPPAAKTLIVRLLLAEDMRPRFCTHFDTDLGLETLVHFPWICSKMSSPPKALVCASVSGPSQSAFVWQLNRVIFRHLQNGTFRIVELHKHIKHRIGEMGQVCISCGVSHNAKSAHLRRSTPCNLFACAQLWYNLPLEVRIPEVRTDTPTVDLLLTSVYAAAATSNISLLPTCPIRSPLTIKQILNSLPKLSIIRDALHPSLVLASYHKDAEKLISWACLHFRGYITSATGAAKIHNLPPGTHQFLLANAGPALESSFLSRFPSKVADTMVLFHGTAMDRLPAILAQGLRIYSGTALQRTGAAYGSGIYLAEDPGTSLSYSPGCLSWVNSSFSNMRIVLGCELVGGGKKAVGGLPGVHLVADPASVMVRYVFLVRREGGTMVRGHVGTAMGSVMGSLRGGVL</sequence>